<sequence>MWVSSAPLRVSLAGGGTDLPSYASRFGGTVLGAAIDLRVTVVGRDRPAGALPGTGPRVCLDSCGYPDGTDQVANPFAREALRRHARDGDLDLVSFGDVPGGTGLGSSAAFCVALTAGLVGPGAPGAALAEAAGDIEMTGLGRPVGRQDHYLAALGGFRLLHFGRDGTVEVEEIHVDTGTRRRLDDELLLFFTGTVRDTGTVLADQHTRVSRGDADTERRLHEIKELTTSALTALRGGDVAELGQLLGRHWELKRGLGSRVTLPGIDRAYRTAMAAGATGGKLLGAGGGGFLLLHADARSRPHVRSAMAESGFIEQPFHFDTAGASLTLLPSATN</sequence>
<dbReference type="Pfam" id="PF08544">
    <property type="entry name" value="GHMP_kinases_C"/>
    <property type="match status" value="1"/>
</dbReference>
<dbReference type="InterPro" id="IPR013750">
    <property type="entry name" value="GHMP_kinase_C_dom"/>
</dbReference>
<dbReference type="STRING" id="67344.SAMN05216505_102359"/>
<dbReference type="PRINTS" id="PR00960">
    <property type="entry name" value="LMBPPROTEIN"/>
</dbReference>
<gene>
    <name evidence="8" type="ORF">SAMN05216505_102359</name>
</gene>
<dbReference type="Pfam" id="PF00288">
    <property type="entry name" value="GHMP_kinases_N"/>
    <property type="match status" value="1"/>
</dbReference>
<evidence type="ECO:0000256" key="1">
    <source>
        <dbReference type="ARBA" id="ARBA00022679"/>
    </source>
</evidence>
<protein>
    <submittedName>
        <fullName evidence="8">D-glycero-alpha-D-manno-heptose-7-phosphate kinase</fullName>
    </submittedName>
</protein>
<evidence type="ECO:0000256" key="2">
    <source>
        <dbReference type="ARBA" id="ARBA00022741"/>
    </source>
</evidence>
<dbReference type="PANTHER" id="PTHR32463:SF0">
    <property type="entry name" value="L-FUCOSE KINASE"/>
    <property type="match status" value="1"/>
</dbReference>
<dbReference type="GO" id="GO:0005524">
    <property type="term" value="F:ATP binding"/>
    <property type="evidence" value="ECO:0007669"/>
    <property type="project" value="UniProtKB-KW"/>
</dbReference>
<comment type="similarity">
    <text evidence="5">Belongs to the GHMP kinase family.</text>
</comment>
<dbReference type="InterPro" id="IPR001174">
    <property type="entry name" value="HddA/FKP"/>
</dbReference>
<evidence type="ECO:0000256" key="5">
    <source>
        <dbReference type="ARBA" id="ARBA00038121"/>
    </source>
</evidence>
<proteinExistence type="inferred from homology"/>
<dbReference type="InterPro" id="IPR006204">
    <property type="entry name" value="GHMP_kinase_N_dom"/>
</dbReference>
<dbReference type="InterPro" id="IPR052203">
    <property type="entry name" value="GHMP_Kinase-Related"/>
</dbReference>
<feature type="domain" description="GHMP kinase C-terminal" evidence="7">
    <location>
        <begin position="231"/>
        <end position="309"/>
    </location>
</feature>
<keyword evidence="4" id="KW-0067">ATP-binding</keyword>
<dbReference type="PROSITE" id="PS00627">
    <property type="entry name" value="GHMP_KINASES_ATP"/>
    <property type="match status" value="1"/>
</dbReference>
<evidence type="ECO:0000313" key="8">
    <source>
        <dbReference type="EMBL" id="SDC49768.1"/>
    </source>
</evidence>
<keyword evidence="3 8" id="KW-0418">Kinase</keyword>
<dbReference type="PANTHER" id="PTHR32463">
    <property type="entry name" value="L-FUCOSE KINASE"/>
    <property type="match status" value="1"/>
</dbReference>
<evidence type="ECO:0000313" key="9">
    <source>
        <dbReference type="Proteomes" id="UP000182100"/>
    </source>
</evidence>
<dbReference type="InterPro" id="IPR036554">
    <property type="entry name" value="GHMP_kinase_C_sf"/>
</dbReference>
<name>A0A1G6M2L7_9ACTN</name>
<keyword evidence="2" id="KW-0547">Nucleotide-binding</keyword>
<dbReference type="AlphaFoldDB" id="A0A1G6M2L7"/>
<reference evidence="9" key="1">
    <citation type="submission" date="2016-10" db="EMBL/GenBank/DDBJ databases">
        <authorList>
            <person name="Varghese N."/>
            <person name="Submissions S."/>
        </authorList>
    </citation>
    <scope>NUCLEOTIDE SEQUENCE [LARGE SCALE GENOMIC DNA]</scope>
    <source>
        <strain evidence="9">CGMCC 4.3504</strain>
    </source>
</reference>
<dbReference type="PIRSF" id="PIRSF036406">
    <property type="entry name" value="Hept_kin"/>
    <property type="match status" value="1"/>
</dbReference>
<accession>A0A1G6M2L7</accession>
<evidence type="ECO:0000256" key="4">
    <source>
        <dbReference type="ARBA" id="ARBA00022840"/>
    </source>
</evidence>
<keyword evidence="1" id="KW-0808">Transferase</keyword>
<evidence type="ECO:0000256" key="3">
    <source>
        <dbReference type="ARBA" id="ARBA00022777"/>
    </source>
</evidence>
<dbReference type="EMBL" id="FMZK01000002">
    <property type="protein sequence ID" value="SDC49768.1"/>
    <property type="molecule type" value="Genomic_DNA"/>
</dbReference>
<dbReference type="GO" id="GO:0050201">
    <property type="term" value="F:fucokinase activity"/>
    <property type="evidence" value="ECO:0007669"/>
    <property type="project" value="TreeGrafter"/>
</dbReference>
<dbReference type="Proteomes" id="UP000182100">
    <property type="component" value="Unassembled WGS sequence"/>
</dbReference>
<dbReference type="InterPro" id="IPR014606">
    <property type="entry name" value="Heptose_7-P_kinase"/>
</dbReference>
<evidence type="ECO:0000259" key="7">
    <source>
        <dbReference type="Pfam" id="PF08544"/>
    </source>
</evidence>
<dbReference type="GO" id="GO:0042352">
    <property type="term" value="P:GDP-L-fucose salvage"/>
    <property type="evidence" value="ECO:0007669"/>
    <property type="project" value="TreeGrafter"/>
</dbReference>
<feature type="domain" description="GHMP kinase N-terminal" evidence="6">
    <location>
        <begin position="79"/>
        <end position="156"/>
    </location>
</feature>
<evidence type="ECO:0000259" key="6">
    <source>
        <dbReference type="Pfam" id="PF00288"/>
    </source>
</evidence>
<dbReference type="SUPFAM" id="SSF55060">
    <property type="entry name" value="GHMP Kinase, C-terminal domain"/>
    <property type="match status" value="1"/>
</dbReference>
<dbReference type="SUPFAM" id="SSF54211">
    <property type="entry name" value="Ribosomal protein S5 domain 2-like"/>
    <property type="match status" value="1"/>
</dbReference>
<dbReference type="InterPro" id="IPR020568">
    <property type="entry name" value="Ribosomal_Su5_D2-typ_SF"/>
</dbReference>
<organism evidence="8 9">
    <name type="scientific">Streptomyces prasinopilosus</name>
    <dbReference type="NCBI Taxonomy" id="67344"/>
    <lineage>
        <taxon>Bacteria</taxon>
        <taxon>Bacillati</taxon>
        <taxon>Actinomycetota</taxon>
        <taxon>Actinomycetes</taxon>
        <taxon>Kitasatosporales</taxon>
        <taxon>Streptomycetaceae</taxon>
        <taxon>Streptomyces</taxon>
    </lineage>
</organism>
<keyword evidence="9" id="KW-1185">Reference proteome</keyword>
<dbReference type="Gene3D" id="3.30.230.120">
    <property type="match status" value="1"/>
</dbReference>
<dbReference type="InterPro" id="IPR006203">
    <property type="entry name" value="GHMP_knse_ATP-bd_CS"/>
</dbReference>